<dbReference type="SUPFAM" id="SSF52021">
    <property type="entry name" value="Carbamoyl phosphate synthetase, small subunit N-terminal domain"/>
    <property type="match status" value="1"/>
</dbReference>
<dbReference type="InterPro" id="IPR006274">
    <property type="entry name" value="CarbamoylP_synth_ssu"/>
</dbReference>
<dbReference type="Gene3D" id="3.40.50.880">
    <property type="match status" value="1"/>
</dbReference>
<feature type="domain" description="ATP-grasp" evidence="16">
    <location>
        <begin position="541"/>
        <end position="733"/>
    </location>
</feature>
<evidence type="ECO:0000313" key="18">
    <source>
        <dbReference type="EMBL" id="VEU33641.1"/>
    </source>
</evidence>
<dbReference type="InterPro" id="IPR005479">
    <property type="entry name" value="CPAse_ATP-bd"/>
</dbReference>
<dbReference type="SUPFAM" id="SSF48108">
    <property type="entry name" value="Carbamoyl phosphate synthetase, large subunit connection domain"/>
    <property type="match status" value="1"/>
</dbReference>
<dbReference type="GO" id="GO:0006526">
    <property type="term" value="P:L-arginine biosynthetic process"/>
    <property type="evidence" value="ECO:0007669"/>
    <property type="project" value="UniProtKB-KW"/>
</dbReference>
<feature type="domain" description="ATP-grasp" evidence="16">
    <location>
        <begin position="1140"/>
        <end position="1331"/>
    </location>
</feature>
<keyword evidence="19" id="KW-1185">Reference proteome</keyword>
<dbReference type="Pfam" id="PF00117">
    <property type="entry name" value="GATase"/>
    <property type="match status" value="1"/>
</dbReference>
<dbReference type="NCBIfam" id="TIGR01368">
    <property type="entry name" value="CPSaseIIsmall"/>
    <property type="match status" value="1"/>
</dbReference>
<evidence type="ECO:0000256" key="5">
    <source>
        <dbReference type="ARBA" id="ARBA00022598"/>
    </source>
</evidence>
<keyword evidence="6" id="KW-0028">Amino-acid biosynthesis</keyword>
<dbReference type="PRINTS" id="PR00099">
    <property type="entry name" value="CPSGATASE"/>
</dbReference>
<dbReference type="InterPro" id="IPR002474">
    <property type="entry name" value="CarbamoylP_synth_ssu_N"/>
</dbReference>
<dbReference type="Pfam" id="PF25596">
    <property type="entry name" value="CPSase_L_D1"/>
    <property type="match status" value="2"/>
</dbReference>
<protein>
    <recommendedName>
        <fullName evidence="20">Carbamoyl-phosphate synthase (glutamine-hydrolyzing)</fullName>
    </recommendedName>
</protein>
<dbReference type="InterPro" id="IPR011607">
    <property type="entry name" value="MGS-like_dom"/>
</dbReference>
<dbReference type="GO" id="GO:0004088">
    <property type="term" value="F:carbamoyl-phosphate synthase (glutamine-hydrolyzing) activity"/>
    <property type="evidence" value="ECO:0007669"/>
    <property type="project" value="InterPro"/>
</dbReference>
<name>A0A448YV38_9STRA</name>
<dbReference type="InterPro" id="IPR005483">
    <property type="entry name" value="CPSase_dom"/>
</dbReference>
<dbReference type="Gene3D" id="3.40.50.20">
    <property type="match status" value="2"/>
</dbReference>
<evidence type="ECO:0000256" key="8">
    <source>
        <dbReference type="ARBA" id="ARBA00022737"/>
    </source>
</evidence>
<evidence type="ECO:0000256" key="10">
    <source>
        <dbReference type="ARBA" id="ARBA00022840"/>
    </source>
</evidence>
<dbReference type="SMART" id="SM00851">
    <property type="entry name" value="MGS"/>
    <property type="match status" value="1"/>
</dbReference>
<dbReference type="InterPro" id="IPR058047">
    <property type="entry name" value="CPSase_preATP-grasp"/>
</dbReference>
<dbReference type="SMART" id="SM01096">
    <property type="entry name" value="CPSase_L_D3"/>
    <property type="match status" value="1"/>
</dbReference>
<dbReference type="FunFam" id="1.10.1030.10:FF:000002">
    <property type="entry name" value="Carbamoyl-phosphate synthase large chain"/>
    <property type="match status" value="1"/>
</dbReference>
<dbReference type="PANTHER" id="PTHR11405">
    <property type="entry name" value="CARBAMOYLTRANSFERASE FAMILY MEMBER"/>
    <property type="match status" value="1"/>
</dbReference>
<evidence type="ECO:0000256" key="7">
    <source>
        <dbReference type="ARBA" id="ARBA00022723"/>
    </source>
</evidence>
<keyword evidence="12" id="KW-0665">Pyrimidine biosynthesis</keyword>
<evidence type="ECO:0000256" key="6">
    <source>
        <dbReference type="ARBA" id="ARBA00022605"/>
    </source>
</evidence>
<dbReference type="Gene3D" id="3.40.50.1380">
    <property type="entry name" value="Methylglyoxal synthase-like domain"/>
    <property type="match status" value="1"/>
</dbReference>
<evidence type="ECO:0000256" key="15">
    <source>
        <dbReference type="PROSITE-ProRule" id="PRU00409"/>
    </source>
</evidence>
<dbReference type="PRINTS" id="PR00098">
    <property type="entry name" value="CPSASE"/>
</dbReference>
<dbReference type="GO" id="GO:0046872">
    <property type="term" value="F:metal ion binding"/>
    <property type="evidence" value="ECO:0007669"/>
    <property type="project" value="UniProtKB-KW"/>
</dbReference>
<evidence type="ECO:0000256" key="9">
    <source>
        <dbReference type="ARBA" id="ARBA00022741"/>
    </source>
</evidence>
<dbReference type="PROSITE" id="PS50975">
    <property type="entry name" value="ATP_GRASP"/>
    <property type="match status" value="2"/>
</dbReference>
<dbReference type="FunFam" id="3.40.50.20:FF:000001">
    <property type="entry name" value="Carbamoyl-phosphate synthase large chain"/>
    <property type="match status" value="1"/>
</dbReference>
<dbReference type="Pfam" id="PF02142">
    <property type="entry name" value="MGS"/>
    <property type="match status" value="1"/>
</dbReference>
<dbReference type="Gene3D" id="3.30.1490.20">
    <property type="entry name" value="ATP-grasp fold, A domain"/>
    <property type="match status" value="1"/>
</dbReference>
<gene>
    <name evidence="18" type="ORF">PSNMU_V1.4_AUG-EV-PASAV3_0003300</name>
</gene>
<dbReference type="GO" id="GO:0006541">
    <property type="term" value="P:glutamine metabolic process"/>
    <property type="evidence" value="ECO:0007669"/>
    <property type="project" value="InterPro"/>
</dbReference>
<keyword evidence="5" id="KW-0436">Ligase</keyword>
<dbReference type="EMBL" id="CAACVS010000005">
    <property type="protein sequence ID" value="VEU33641.1"/>
    <property type="molecule type" value="Genomic_DNA"/>
</dbReference>
<dbReference type="SMART" id="SM01097">
    <property type="entry name" value="CPSase_sm_chain"/>
    <property type="match status" value="1"/>
</dbReference>
<dbReference type="Pfam" id="PF02787">
    <property type="entry name" value="CPSase_L_D3"/>
    <property type="match status" value="1"/>
</dbReference>
<dbReference type="PROSITE" id="PS51855">
    <property type="entry name" value="MGS"/>
    <property type="match status" value="1"/>
</dbReference>
<dbReference type="NCBIfam" id="NF009475">
    <property type="entry name" value="PRK12838.1"/>
    <property type="match status" value="1"/>
</dbReference>
<dbReference type="NCBIfam" id="NF003671">
    <property type="entry name" value="PRK05294.1"/>
    <property type="match status" value="1"/>
</dbReference>
<dbReference type="SUPFAM" id="SSF56059">
    <property type="entry name" value="Glutathione synthetase ATP-binding domain-like"/>
    <property type="match status" value="2"/>
</dbReference>
<evidence type="ECO:0000256" key="4">
    <source>
        <dbReference type="ARBA" id="ARBA00022571"/>
    </source>
</evidence>
<dbReference type="Gene3D" id="3.30.470.20">
    <property type="entry name" value="ATP-grasp fold, B domain"/>
    <property type="match status" value="2"/>
</dbReference>
<feature type="domain" description="MGS-like" evidence="17">
    <location>
        <begin position="1397"/>
        <end position="1550"/>
    </location>
</feature>
<dbReference type="InterPro" id="IPR036897">
    <property type="entry name" value="CarbamoylP_synth_lsu_oligo_sf"/>
</dbReference>
<dbReference type="Proteomes" id="UP000291116">
    <property type="component" value="Unassembled WGS sequence"/>
</dbReference>
<dbReference type="FunFam" id="3.30.470.20:FF:000001">
    <property type="entry name" value="Carbamoyl-phosphate synthase large chain"/>
    <property type="match status" value="1"/>
</dbReference>
<dbReference type="SUPFAM" id="SSF52440">
    <property type="entry name" value="PreATP-grasp domain"/>
    <property type="match status" value="2"/>
</dbReference>
<dbReference type="OrthoDB" id="1924069at2759"/>
<dbReference type="Pfam" id="PF00988">
    <property type="entry name" value="CPSase_sm_chain"/>
    <property type="match status" value="1"/>
</dbReference>
<evidence type="ECO:0000256" key="14">
    <source>
        <dbReference type="ARBA" id="ARBA00047359"/>
    </source>
</evidence>
<dbReference type="FunFam" id="3.50.30.20:FF:000002">
    <property type="entry name" value="Carbamoyl-phosphate synthase 1, mitochondrial"/>
    <property type="match status" value="1"/>
</dbReference>
<evidence type="ECO:0000256" key="13">
    <source>
        <dbReference type="ARBA" id="ARBA00023211"/>
    </source>
</evidence>
<evidence type="ECO:0000256" key="2">
    <source>
        <dbReference type="ARBA" id="ARBA00004730"/>
    </source>
</evidence>
<dbReference type="InterPro" id="IPR011761">
    <property type="entry name" value="ATP-grasp"/>
</dbReference>
<dbReference type="PROSITE" id="PS00866">
    <property type="entry name" value="CPSASE_1"/>
    <property type="match status" value="2"/>
</dbReference>
<keyword evidence="10 15" id="KW-0067">ATP-binding</keyword>
<dbReference type="GO" id="GO:0005524">
    <property type="term" value="F:ATP binding"/>
    <property type="evidence" value="ECO:0007669"/>
    <property type="project" value="UniProtKB-UniRule"/>
</dbReference>
<dbReference type="SUPFAM" id="SSF52335">
    <property type="entry name" value="Methylglyoxal synthase-like"/>
    <property type="match status" value="1"/>
</dbReference>
<dbReference type="HAMAP" id="MF_01209">
    <property type="entry name" value="CPSase_S_chain"/>
    <property type="match status" value="1"/>
</dbReference>
<keyword evidence="4" id="KW-0055">Arginine biosynthesis</keyword>
<dbReference type="GO" id="GO:0004087">
    <property type="term" value="F:carbamoyl-phosphate synthase (ammonia) activity"/>
    <property type="evidence" value="ECO:0007669"/>
    <property type="project" value="UniProtKB-EC"/>
</dbReference>
<dbReference type="FunFam" id="3.30.1490.20:FF:000001">
    <property type="entry name" value="Carbamoyl-phosphate synthase large chain"/>
    <property type="match status" value="1"/>
</dbReference>
<dbReference type="FunFam" id="3.30.470.20:FF:000051">
    <property type="entry name" value="Carbamoyl phosphate synthetase II"/>
    <property type="match status" value="1"/>
</dbReference>
<dbReference type="GO" id="GO:0005951">
    <property type="term" value="C:carbamoyl-phosphate synthase complex"/>
    <property type="evidence" value="ECO:0007669"/>
    <property type="project" value="TreeGrafter"/>
</dbReference>
<evidence type="ECO:0000313" key="19">
    <source>
        <dbReference type="Proteomes" id="UP000291116"/>
    </source>
</evidence>
<keyword evidence="13" id="KW-0464">Manganese</keyword>
<dbReference type="FunFam" id="3.40.50.20:FF:000002">
    <property type="entry name" value="Carbamoyl-phosphate synthase large chain"/>
    <property type="match status" value="1"/>
</dbReference>
<dbReference type="CDD" id="cd01744">
    <property type="entry name" value="GATase1_CPSase"/>
    <property type="match status" value="1"/>
</dbReference>
<dbReference type="GO" id="GO:0006221">
    <property type="term" value="P:pyrimidine nucleotide biosynthetic process"/>
    <property type="evidence" value="ECO:0007669"/>
    <property type="project" value="UniProtKB-KW"/>
</dbReference>
<evidence type="ECO:0008006" key="20">
    <source>
        <dbReference type="Google" id="ProtNLM"/>
    </source>
</evidence>
<dbReference type="PANTHER" id="PTHR11405:SF5">
    <property type="entry name" value="CAD PROTEIN"/>
    <property type="match status" value="1"/>
</dbReference>
<comment type="catalytic activity">
    <reaction evidence="14">
        <text>hydrogencarbonate + NH4(+) + 2 ATP = carbamoyl phosphate + 2 ADP + phosphate + 2 H(+)</text>
        <dbReference type="Rhea" id="RHEA:18029"/>
        <dbReference type="ChEBI" id="CHEBI:15378"/>
        <dbReference type="ChEBI" id="CHEBI:17544"/>
        <dbReference type="ChEBI" id="CHEBI:28938"/>
        <dbReference type="ChEBI" id="CHEBI:30616"/>
        <dbReference type="ChEBI" id="CHEBI:43474"/>
        <dbReference type="ChEBI" id="CHEBI:58228"/>
        <dbReference type="ChEBI" id="CHEBI:456216"/>
        <dbReference type="EC" id="6.3.4.16"/>
    </reaction>
</comment>
<keyword evidence="8" id="KW-0677">Repeat</keyword>
<evidence type="ECO:0000256" key="3">
    <source>
        <dbReference type="ARBA" id="ARBA00009799"/>
    </source>
</evidence>
<dbReference type="InterPro" id="IPR017926">
    <property type="entry name" value="GATASE"/>
</dbReference>
<evidence type="ECO:0000259" key="16">
    <source>
        <dbReference type="PROSITE" id="PS50975"/>
    </source>
</evidence>
<dbReference type="PROSITE" id="PS00867">
    <property type="entry name" value="CPSASE_2"/>
    <property type="match status" value="2"/>
</dbReference>
<dbReference type="Pfam" id="PF02786">
    <property type="entry name" value="CPSase_L_D2"/>
    <property type="match status" value="2"/>
</dbReference>
<reference evidence="18 19" key="1">
    <citation type="submission" date="2019-01" db="EMBL/GenBank/DDBJ databases">
        <authorList>
            <person name="Ferrante I. M."/>
        </authorList>
    </citation>
    <scope>NUCLEOTIDE SEQUENCE [LARGE SCALE GENOMIC DNA]</scope>
    <source>
        <strain evidence="18 19">B856</strain>
    </source>
</reference>
<dbReference type="PROSITE" id="PS51273">
    <property type="entry name" value="GATASE_TYPE_1"/>
    <property type="match status" value="1"/>
</dbReference>
<proteinExistence type="inferred from homology"/>
<keyword evidence="9 15" id="KW-0547">Nucleotide-binding</keyword>
<keyword evidence="7" id="KW-0479">Metal-binding</keyword>
<comment type="cofactor">
    <cofactor evidence="1">
        <name>Mn(2+)</name>
        <dbReference type="ChEBI" id="CHEBI:29035"/>
    </cofactor>
</comment>
<dbReference type="InterPro" id="IPR005480">
    <property type="entry name" value="CPSase_lsu_oligo"/>
</dbReference>
<dbReference type="InterPro" id="IPR036480">
    <property type="entry name" value="CarbP_synth_ssu_N_sf"/>
</dbReference>
<dbReference type="Gene3D" id="3.50.30.20">
    <property type="entry name" value="Carbamoyl-phosphate synthase small subunit, N-terminal domain"/>
    <property type="match status" value="1"/>
</dbReference>
<evidence type="ECO:0000259" key="17">
    <source>
        <dbReference type="PROSITE" id="PS51855"/>
    </source>
</evidence>
<evidence type="ECO:0000256" key="1">
    <source>
        <dbReference type="ARBA" id="ARBA00001936"/>
    </source>
</evidence>
<dbReference type="PRINTS" id="PR00096">
    <property type="entry name" value="GATASE"/>
</dbReference>
<sequence>MAVANETMMDCLEPQGESAYLYLADGSNPIEARSFGAPVSVSGEVVFNTGMVGYPEALTDPSYRGQILVLTYPLVGNYGVPDESIEDEYGLPKFFESKEIHIAGLVVSSYSWKHSHWAAQKSLATWLKENNIPGICGVDTRELTKNLREHGSILGRVEVKTSESDDDFGRPSSPTMFEDPNKRNLVAEVSTKEVVVYGKGNSPKIIAYDCGMKFNIIRYLVDTHNVELTVVPFNYDLEANSDNVEWEGLFLSNGPGDPTMCPETVKSIKYALKLEPPKPIFGICLGSQLLSLAAGAKTYKLKYGNRGMNQPCIDLRTGRCYITPQNHGFAVDSKSLPPLWKPLFLNANDLTNEGIVHTTKPFFSVQFHPEASGGPCDTAFLFEKFVGETRGESQPLILQNGLSYERKTYKKVLLVGSGGLSIGQAGEFDYSGSQCIKALKEEDIEVILINPNIATVQTSQEKEEAARMADRVYFLPIRPNVVMDIIRKEKPDGIIVSMGGQTALNVGVELWRSGELQKAGVEILGTQIPVIEATEDREIFSDKLKEIGETIALSYSATDIPTAKEAANKIGYPVLIRAAYALGGLGSGFAANDEELEAMAAKAFTTSDQILIDQDLRGWKELEYEVVRDNSDNCITVCNMENFDPLGIHTGDSIVVAPSQTLTNREYFMLRRTALKVVRHLGIVGECNIQYALHPESERYCIIEVNARLSRSSALASKATGYPLAYVATKLSLGKNLVQIKNSITKTTTACFEPSLDYCVLKMPRWDLKKFNRVSNRLGSSMLSVGEVMAIGRTFEEVIQKACRMVNPNLAGLDGEDSKIVDSSADLEEKLRIPTDERLFAVQLALERGWSVEKIFGLTKIDPWFLSKLYNIASMRKACKHAGSLDELVKTNPRERLRKLKMAGFSDRQIAMYVGLPETREGEQKVRDLRKKFGVIPVVKQIDTLAAEFPAQTNYLYMTYSGEKDDVDTVESSEEHISPSYRSDILARSDSPALDSPSFMRRARTLSTGQTVKNLLTAKERGVIVLGCGAYCIGSSVEFDWCAVSCIRQLRRDGFKSIIINYNPETVSTDYDESERLYFEELSLERVMDIYERENPVGVVVSVGGQIPNNLSGPLRDSGANILGTDANDIERAEDRFQFSKMLDNMNIGQPEWSVLKSKQEAIDFSNKVGFPVLVRPSFVLSGAAMRVASTESQLTNFLELAEDVSGDKPVVVTKFVEGAKEIEFDAVANRGEILNYAIGEHLENAGVHSGDATVVLPAQKLYVKTIKHVKRYASSIAKALRITGPFNIQFMAKGNQVQVIECNLRASRTFPFVSKTFNHNFIALATKAMTSMEVEPYKFSLLDIDYVCVKAPMFSFTRLRGADPSLGVEMASTGEVACFGETQNEAFMQSLLSTTFKLPTNKHSILLSIATSEKRFEFAESLIALQKLGKYTLYGTPGTSQYYKEKYNIDLKVVTKPAGESDDGPGTALHEIKEGNIDLVINISDGTGRKDELTAGYLIRRASVDFGTSLITNVKCAVELVTCLERGMDKKDAFEPRHIGEYYKIPSVGWTLDQ</sequence>
<evidence type="ECO:0000256" key="12">
    <source>
        <dbReference type="ARBA" id="ARBA00022975"/>
    </source>
</evidence>
<keyword evidence="11" id="KW-0460">Magnesium</keyword>
<evidence type="ECO:0000256" key="11">
    <source>
        <dbReference type="ARBA" id="ARBA00022842"/>
    </source>
</evidence>
<dbReference type="InterPro" id="IPR029062">
    <property type="entry name" value="Class_I_gatase-like"/>
</dbReference>
<dbReference type="InterPro" id="IPR036914">
    <property type="entry name" value="MGS-like_dom_sf"/>
</dbReference>
<dbReference type="GO" id="GO:0006207">
    <property type="term" value="P:'de novo' pyrimidine nucleobase biosynthetic process"/>
    <property type="evidence" value="ECO:0007669"/>
    <property type="project" value="InterPro"/>
</dbReference>
<comment type="pathway">
    <text evidence="2">Amino-acid biosynthesis; L-arginine biosynthesis.</text>
</comment>
<dbReference type="InterPro" id="IPR016185">
    <property type="entry name" value="PreATP-grasp_dom_sf"/>
</dbReference>
<dbReference type="Gene3D" id="1.10.1030.10">
    <property type="entry name" value="Carbamoyl-phosphate synthetase, large subunit oligomerisation domain"/>
    <property type="match status" value="1"/>
</dbReference>
<accession>A0A448YV38</accession>
<organism evidence="18 19">
    <name type="scientific">Pseudo-nitzschia multistriata</name>
    <dbReference type="NCBI Taxonomy" id="183589"/>
    <lineage>
        <taxon>Eukaryota</taxon>
        <taxon>Sar</taxon>
        <taxon>Stramenopiles</taxon>
        <taxon>Ochrophyta</taxon>
        <taxon>Bacillariophyta</taxon>
        <taxon>Bacillariophyceae</taxon>
        <taxon>Bacillariophycidae</taxon>
        <taxon>Bacillariales</taxon>
        <taxon>Bacillariaceae</taxon>
        <taxon>Pseudo-nitzschia</taxon>
    </lineage>
</organism>
<dbReference type="InterPro" id="IPR035686">
    <property type="entry name" value="CPSase_GATase1"/>
</dbReference>
<dbReference type="InterPro" id="IPR013815">
    <property type="entry name" value="ATP_grasp_subdomain_1"/>
</dbReference>
<dbReference type="SUPFAM" id="SSF52317">
    <property type="entry name" value="Class I glutamine amidotransferase-like"/>
    <property type="match status" value="1"/>
</dbReference>
<comment type="similarity">
    <text evidence="3">Belongs to the CarB family.</text>
</comment>